<accession>A0AAV0K950</accession>
<keyword evidence="1" id="KW-1133">Transmembrane helix</keyword>
<proteinExistence type="predicted"/>
<feature type="transmembrane region" description="Helical" evidence="1">
    <location>
        <begin position="178"/>
        <end position="198"/>
    </location>
</feature>
<keyword evidence="1" id="KW-0812">Transmembrane</keyword>
<evidence type="ECO:0000313" key="3">
    <source>
        <dbReference type="Proteomes" id="UP001154282"/>
    </source>
</evidence>
<comment type="caution">
    <text evidence="2">The sequence shown here is derived from an EMBL/GenBank/DDBJ whole genome shotgun (WGS) entry which is preliminary data.</text>
</comment>
<reference evidence="2" key="1">
    <citation type="submission" date="2022-08" db="EMBL/GenBank/DDBJ databases">
        <authorList>
            <person name="Gutierrez-Valencia J."/>
        </authorList>
    </citation>
    <scope>NUCLEOTIDE SEQUENCE</scope>
</reference>
<gene>
    <name evidence="2" type="ORF">LITE_LOCUS17291</name>
</gene>
<dbReference type="Proteomes" id="UP001154282">
    <property type="component" value="Unassembled WGS sequence"/>
</dbReference>
<dbReference type="EMBL" id="CAMGYJ010000005">
    <property type="protein sequence ID" value="CAI0417386.1"/>
    <property type="molecule type" value="Genomic_DNA"/>
</dbReference>
<name>A0AAV0K950_9ROSI</name>
<sequence>RKCPQKLQHSDPHSTFPPVNLLTSFTCLFLSFLSISVSGNLLRTLQMLLCRTRPLVRRKRSRRNHLLRRRKLEVQVLRVVLQLLLQKPMFQYRPLRSLLDILCQPNRRILTLEILMASVSICRQQHFSLCHSNLCLYILHLYVAVAWLFLLMKTNLLSLWNCKTWTLNFHCKNRLLKTLRLVLFLPLTLLCLLLFLLAKKFRYFQWGKLILGGQSELGHRLQRPLKHLWMPLRGSQKLQSRLLRNLLRSNCLLIDHASHHASANVTCLCSAVPPFLLCHF</sequence>
<organism evidence="2 3">
    <name type="scientific">Linum tenue</name>
    <dbReference type="NCBI Taxonomy" id="586396"/>
    <lineage>
        <taxon>Eukaryota</taxon>
        <taxon>Viridiplantae</taxon>
        <taxon>Streptophyta</taxon>
        <taxon>Embryophyta</taxon>
        <taxon>Tracheophyta</taxon>
        <taxon>Spermatophyta</taxon>
        <taxon>Magnoliopsida</taxon>
        <taxon>eudicotyledons</taxon>
        <taxon>Gunneridae</taxon>
        <taxon>Pentapetalae</taxon>
        <taxon>rosids</taxon>
        <taxon>fabids</taxon>
        <taxon>Malpighiales</taxon>
        <taxon>Linaceae</taxon>
        <taxon>Linum</taxon>
    </lineage>
</organism>
<keyword evidence="3" id="KW-1185">Reference proteome</keyword>
<evidence type="ECO:0000256" key="1">
    <source>
        <dbReference type="SAM" id="Phobius"/>
    </source>
</evidence>
<keyword evidence="1" id="KW-0472">Membrane</keyword>
<feature type="transmembrane region" description="Helical" evidence="1">
    <location>
        <begin position="21"/>
        <end position="42"/>
    </location>
</feature>
<feature type="transmembrane region" description="Helical" evidence="1">
    <location>
        <begin position="134"/>
        <end position="152"/>
    </location>
</feature>
<protein>
    <submittedName>
        <fullName evidence="2">Uncharacterized protein</fullName>
    </submittedName>
</protein>
<dbReference type="AlphaFoldDB" id="A0AAV0K950"/>
<evidence type="ECO:0000313" key="2">
    <source>
        <dbReference type="EMBL" id="CAI0417386.1"/>
    </source>
</evidence>
<feature type="non-terminal residue" evidence="2">
    <location>
        <position position="1"/>
    </location>
</feature>